<dbReference type="EMBL" id="JAGGLI010000006">
    <property type="protein sequence ID" value="MBP2027024.1"/>
    <property type="molecule type" value="Genomic_DNA"/>
</dbReference>
<dbReference type="GO" id="GO:0008233">
    <property type="term" value="F:peptidase activity"/>
    <property type="evidence" value="ECO:0007669"/>
    <property type="project" value="UniProtKB-KW"/>
</dbReference>
<name>A0ABS4KGX0_9FIRM</name>
<comment type="caution">
    <text evidence="2">The sequence shown here is derived from an EMBL/GenBank/DDBJ whole genome shotgun (WGS) entry which is preliminary data.</text>
</comment>
<dbReference type="Proteomes" id="UP001314903">
    <property type="component" value="Unassembled WGS sequence"/>
</dbReference>
<organism evidence="2 3">
    <name type="scientific">Acetoanaerobium pronyense</name>
    <dbReference type="NCBI Taxonomy" id="1482736"/>
    <lineage>
        <taxon>Bacteria</taxon>
        <taxon>Bacillati</taxon>
        <taxon>Bacillota</taxon>
        <taxon>Clostridia</taxon>
        <taxon>Peptostreptococcales</taxon>
        <taxon>Filifactoraceae</taxon>
        <taxon>Acetoanaerobium</taxon>
    </lineage>
</organism>
<evidence type="ECO:0000259" key="1">
    <source>
        <dbReference type="Pfam" id="PF12392"/>
    </source>
</evidence>
<protein>
    <submittedName>
        <fullName evidence="2">Protease</fullName>
        <ecNumber evidence="2">3.4.-.-</ecNumber>
    </submittedName>
</protein>
<dbReference type="Pfam" id="PF12392">
    <property type="entry name" value="DUF3656"/>
    <property type="match status" value="1"/>
</dbReference>
<reference evidence="2 3" key="1">
    <citation type="submission" date="2021-03" db="EMBL/GenBank/DDBJ databases">
        <title>Genomic Encyclopedia of Type Strains, Phase IV (KMG-IV): sequencing the most valuable type-strain genomes for metagenomic binning, comparative biology and taxonomic classification.</title>
        <authorList>
            <person name="Goeker M."/>
        </authorList>
    </citation>
    <scope>NUCLEOTIDE SEQUENCE [LARGE SCALE GENOMIC DNA]</scope>
    <source>
        <strain evidence="2 3">DSM 27512</strain>
    </source>
</reference>
<keyword evidence="2" id="KW-0645">Protease</keyword>
<gene>
    <name evidence="2" type="ORF">J2Z35_000816</name>
</gene>
<evidence type="ECO:0000313" key="3">
    <source>
        <dbReference type="Proteomes" id="UP001314903"/>
    </source>
</evidence>
<dbReference type="GO" id="GO:0006508">
    <property type="term" value="P:proteolysis"/>
    <property type="evidence" value="ECO:0007669"/>
    <property type="project" value="UniProtKB-KW"/>
</dbReference>
<feature type="domain" description="Peptidase U32 collagenase" evidence="1">
    <location>
        <begin position="377"/>
        <end position="493"/>
    </location>
</feature>
<accession>A0ABS4KGX0</accession>
<keyword evidence="2" id="KW-0378">Hydrolase</keyword>
<proteinExistence type="predicted"/>
<dbReference type="Pfam" id="PF01136">
    <property type="entry name" value="Peptidase_U32"/>
    <property type="match status" value="1"/>
</dbReference>
<dbReference type="PANTHER" id="PTHR30217">
    <property type="entry name" value="PEPTIDASE U32 FAMILY"/>
    <property type="match status" value="1"/>
</dbReference>
<keyword evidence="3" id="KW-1185">Reference proteome</keyword>
<dbReference type="InterPro" id="IPR001539">
    <property type="entry name" value="Peptidase_U32"/>
</dbReference>
<dbReference type="EC" id="3.4.-.-" evidence="2"/>
<dbReference type="InterPro" id="IPR020988">
    <property type="entry name" value="Pept_U32_collagenase"/>
</dbReference>
<dbReference type="InterPro" id="IPR051454">
    <property type="entry name" value="RNA/ubiquinone_mod_enzymes"/>
</dbReference>
<dbReference type="PANTHER" id="PTHR30217:SF10">
    <property type="entry name" value="23S RRNA 5-HYDROXYCYTIDINE C2501 SYNTHASE"/>
    <property type="match status" value="1"/>
</dbReference>
<dbReference type="RefSeq" id="WP_209659661.1">
    <property type="nucleotide sequence ID" value="NZ_JAGGLI010000006.1"/>
</dbReference>
<sequence>MKKIELLAPAGNMESLKAAVRGGADAIYLGGRSFGARAFAGNFNNEEIQEAIDYCHLRNVKVYITVNTLIADEELSDFIEYVEFLYKIGGDALIVQDIGAITLIKKYFPEMEIHASTQMTNNTSDDIIFLKNLGVKRVVMSREIPYTQIKAIQEKTQIEMEAFVHGALCISYSGKCLFSAMNGGRSANRGMCAQPCRMKYEYIGLEEPTGEYLLSPKDLNTILEIDKIIESNIHSLKIEGRMKRPEYVFLVTNHYRKAIDSYIKKESLDKKDMYKDLYKVFNRDFTSGYILGDNGTEIINSNYQKPIGTKLGEVISYNKKTKKLKLKLLDDLHKGDGLSTGEFVGRVLKNNEVLTKGFKGDVIELDSLKKYIPGEIIYKTSDFLFMEDLNSRISLEKKVPIDVKVEIRLNEKPKIVIRDYNERQLEKEMDLIVEKARNKPLDEFTVTTQISKTGNSPFYIEKISVILDRDINLPIKSLNSLRREAISEFENLIINSYKRISSNTINYVGNNFSNENIPKKNIAKTKIVSKPKLSVKITKNEHLDFLENINVSRIYISDRKLYDLAIENDKFKDKIWFSMPSVITEKNHKYINDLMNSLESNMMFSSNGMITKMKEKNSIGDYHLNLYNSISHNYFHDLGIRTTASLEQIYGNEFSIPENVDKTMMEIPIYIRPQLMITEYCPFKNSEGKCKKNKCEIENVNLKNEKNELFYFKNIINCRLSISSQNPKSLDIKHFRNLVKMGYESFRIELFNESRNEFLEILSYYGFDIKED</sequence>
<evidence type="ECO:0000313" key="2">
    <source>
        <dbReference type="EMBL" id="MBP2027024.1"/>
    </source>
</evidence>